<dbReference type="Proteomes" id="UP000464073">
    <property type="component" value="Genome"/>
</dbReference>
<dbReference type="EMBL" id="MN850602">
    <property type="protein sequence ID" value="QHR69982.1"/>
    <property type="molecule type" value="Genomic_DNA"/>
</dbReference>
<evidence type="ECO:0000313" key="1">
    <source>
        <dbReference type="EMBL" id="QHR69982.1"/>
    </source>
</evidence>
<reference evidence="2" key="1">
    <citation type="submission" date="2019-12" db="EMBL/GenBank/DDBJ databases">
        <authorList>
            <person name="Olsen N.S."/>
            <person name="Junco L.M.F."/>
            <person name="Kot W."/>
            <person name="Hansen L.H."/>
        </authorList>
    </citation>
    <scope>NUCLEOTIDE SEQUENCE [LARGE SCALE GENOMIC DNA]</scope>
</reference>
<organism evidence="1 2">
    <name type="scientific">Escherichia phage damhaus</name>
    <dbReference type="NCBI Taxonomy" id="2696389"/>
    <lineage>
        <taxon>Viruses</taxon>
        <taxon>Duplodnaviria</taxon>
        <taxon>Heunggongvirae</taxon>
        <taxon>Uroviricota</taxon>
        <taxon>Caudoviricetes</taxon>
        <taxon>Drexlerviridae</taxon>
        <taxon>Tempevirinae</taxon>
        <taxon>Hanrivervirus</taxon>
        <taxon>Hanrivervirus damhaus</taxon>
    </lineage>
</organism>
<name>A0A6B9WZ11_9CAUD</name>
<sequence>MKIRITNIESTSPFDTDELSLEQCGIEVGDVFEVTGQYRDGTLSIQAPRDTDDGCIKAGDELSVNEGEYEVVEE</sequence>
<protein>
    <submittedName>
        <fullName evidence="1">Uncharacterized protein</fullName>
    </submittedName>
</protein>
<evidence type="ECO:0000313" key="2">
    <source>
        <dbReference type="Proteomes" id="UP000464073"/>
    </source>
</evidence>
<accession>A0A6B9WZ11</accession>
<keyword evidence="2" id="KW-1185">Reference proteome</keyword>
<gene>
    <name evidence="1" type="ORF">damhaus_67</name>
</gene>
<proteinExistence type="predicted"/>